<reference evidence="2" key="2">
    <citation type="journal article" date="2023" name="Proc. Natl. Acad. Sci. U.S.A.">
        <title>A global phylogenomic analysis of the shiitake genus Lentinula.</title>
        <authorList>
            <person name="Sierra-Patev S."/>
            <person name="Min B."/>
            <person name="Naranjo-Ortiz M."/>
            <person name="Looney B."/>
            <person name="Konkel Z."/>
            <person name="Slot J.C."/>
            <person name="Sakamoto Y."/>
            <person name="Steenwyk J.L."/>
            <person name="Rokas A."/>
            <person name="Carro J."/>
            <person name="Camarero S."/>
            <person name="Ferreira P."/>
            <person name="Molpeceres G."/>
            <person name="Ruiz-Duenas F.J."/>
            <person name="Serrano A."/>
            <person name="Henrissat B."/>
            <person name="Drula E."/>
            <person name="Hughes K.W."/>
            <person name="Mata J.L."/>
            <person name="Ishikawa N.K."/>
            <person name="Vargas-Isla R."/>
            <person name="Ushijima S."/>
            <person name="Smith C.A."/>
            <person name="Donoghue J."/>
            <person name="Ahrendt S."/>
            <person name="Andreopoulos W."/>
            <person name="He G."/>
            <person name="LaButti K."/>
            <person name="Lipzen A."/>
            <person name="Ng V."/>
            <person name="Riley R."/>
            <person name="Sandor L."/>
            <person name="Barry K."/>
            <person name="Martinez A.T."/>
            <person name="Xiao Y."/>
            <person name="Gibbons J.G."/>
            <person name="Terashima K."/>
            <person name="Grigoriev I.V."/>
            <person name="Hibbett D."/>
        </authorList>
    </citation>
    <scope>NUCLEOTIDE SEQUENCE</scope>
    <source>
        <strain evidence="2">Sp2 HRB7682 ss15</strain>
    </source>
</reference>
<evidence type="ECO:0000313" key="3">
    <source>
        <dbReference type="Proteomes" id="UP001150238"/>
    </source>
</evidence>
<feature type="region of interest" description="Disordered" evidence="1">
    <location>
        <begin position="1"/>
        <end position="22"/>
    </location>
</feature>
<organism evidence="2 3">
    <name type="scientific">Lentinula lateritia</name>
    <dbReference type="NCBI Taxonomy" id="40482"/>
    <lineage>
        <taxon>Eukaryota</taxon>
        <taxon>Fungi</taxon>
        <taxon>Dikarya</taxon>
        <taxon>Basidiomycota</taxon>
        <taxon>Agaricomycotina</taxon>
        <taxon>Agaricomycetes</taxon>
        <taxon>Agaricomycetidae</taxon>
        <taxon>Agaricales</taxon>
        <taxon>Marasmiineae</taxon>
        <taxon>Omphalotaceae</taxon>
        <taxon>Lentinula</taxon>
    </lineage>
</organism>
<reference evidence="2" key="1">
    <citation type="submission" date="2022-08" db="EMBL/GenBank/DDBJ databases">
        <authorList>
            <consortium name="DOE Joint Genome Institute"/>
            <person name="Min B."/>
            <person name="Riley R."/>
            <person name="Sierra-Patev S."/>
            <person name="Naranjo-Ortiz M."/>
            <person name="Looney B."/>
            <person name="Konkel Z."/>
            <person name="Slot J.C."/>
            <person name="Sakamoto Y."/>
            <person name="Steenwyk J.L."/>
            <person name="Rokas A."/>
            <person name="Carro J."/>
            <person name="Camarero S."/>
            <person name="Ferreira P."/>
            <person name="Molpeceres G."/>
            <person name="Ruiz-Duenas F.J."/>
            <person name="Serrano A."/>
            <person name="Henrissat B."/>
            <person name="Drula E."/>
            <person name="Hughes K.W."/>
            <person name="Mata J.L."/>
            <person name="Ishikawa N.K."/>
            <person name="Vargas-Isla R."/>
            <person name="Ushijima S."/>
            <person name="Smith C.A."/>
            <person name="Ahrendt S."/>
            <person name="Andreopoulos W."/>
            <person name="He G."/>
            <person name="Labutti K."/>
            <person name="Lipzen A."/>
            <person name="Ng V."/>
            <person name="Sandor L."/>
            <person name="Barry K."/>
            <person name="Martinez A.T."/>
            <person name="Xiao Y."/>
            <person name="Gibbons J.G."/>
            <person name="Terashima K."/>
            <person name="Hibbett D.S."/>
            <person name="Grigoriev I.V."/>
        </authorList>
    </citation>
    <scope>NUCLEOTIDE SEQUENCE</scope>
    <source>
        <strain evidence="2">Sp2 HRB7682 ss15</strain>
    </source>
</reference>
<protein>
    <submittedName>
        <fullName evidence="2">Uncharacterized protein</fullName>
    </submittedName>
</protein>
<accession>A0A9W8ZR08</accession>
<evidence type="ECO:0000313" key="2">
    <source>
        <dbReference type="EMBL" id="KAJ4464441.1"/>
    </source>
</evidence>
<sequence length="158" mass="16393">MLRTFLSSVSSWATACPSNSSRKSRNCELLLLNLSGAHVEPGAGMYAGPFVAAQAGGVDMNGMWVGTIGGGDSDKDNRDDIEKGVVTREVNLLIYCLCDVLPPLGTETDASLCSETVGGMSTEHCLVQAVFGLGLVCWTALNVSAAAELCSNSGGLQM</sequence>
<name>A0A9W8ZR08_9AGAR</name>
<dbReference type="Proteomes" id="UP001150238">
    <property type="component" value="Unassembled WGS sequence"/>
</dbReference>
<feature type="compositionally biased region" description="Polar residues" evidence="1">
    <location>
        <begin position="1"/>
        <end position="21"/>
    </location>
</feature>
<comment type="caution">
    <text evidence="2">The sequence shown here is derived from an EMBL/GenBank/DDBJ whole genome shotgun (WGS) entry which is preliminary data.</text>
</comment>
<dbReference type="EMBL" id="JANVFS010000059">
    <property type="protein sequence ID" value="KAJ4464441.1"/>
    <property type="molecule type" value="Genomic_DNA"/>
</dbReference>
<dbReference type="PROSITE" id="PS51257">
    <property type="entry name" value="PROKAR_LIPOPROTEIN"/>
    <property type="match status" value="1"/>
</dbReference>
<proteinExistence type="predicted"/>
<evidence type="ECO:0000256" key="1">
    <source>
        <dbReference type="SAM" id="MobiDB-lite"/>
    </source>
</evidence>
<dbReference type="AlphaFoldDB" id="A0A9W8ZR08"/>
<gene>
    <name evidence="2" type="ORF">C8J55DRAFT_566879</name>
</gene>